<dbReference type="OrthoDB" id="9795405at2"/>
<evidence type="ECO:0000313" key="2">
    <source>
        <dbReference type="EMBL" id="KID56077.1"/>
    </source>
</evidence>
<dbReference type="EMBL" id="KF724688">
    <property type="protein sequence ID" value="AHX39885.1"/>
    <property type="molecule type" value="Genomic_DNA"/>
</dbReference>
<dbReference type="Gene3D" id="3.30.300.20">
    <property type="match status" value="1"/>
</dbReference>
<dbReference type="RefSeq" id="WP_039610650.1">
    <property type="nucleotide sequence ID" value="NZ_JWIC01000007.1"/>
</dbReference>
<dbReference type="SUPFAM" id="SSF82784">
    <property type="entry name" value="OsmC-like"/>
    <property type="match status" value="1"/>
</dbReference>
<dbReference type="Pfam" id="PF02566">
    <property type="entry name" value="OsmC"/>
    <property type="match status" value="1"/>
</dbReference>
<dbReference type="PANTHER" id="PTHR42830:SF2">
    <property type="entry name" value="OSMC_OHR FAMILY PROTEIN"/>
    <property type="match status" value="1"/>
</dbReference>
<reference evidence="1" key="1">
    <citation type="journal article" date="2014" name="Science">
        <title>Marine tubeworm metamorphosis induced by arrays of bacterial phage tail-like structures.</title>
        <authorList>
            <person name="Shikuma N.J."/>
            <person name="Pilhofer M."/>
            <person name="Weiss G.L."/>
            <person name="Hadfield M.G."/>
            <person name="Jensen G.J."/>
            <person name="Newman D.K."/>
        </authorList>
    </citation>
    <scope>NUCLEOTIDE SEQUENCE</scope>
    <source>
        <strain evidence="1">HI1</strain>
    </source>
</reference>
<accession>A0A023PZC0</accession>
<dbReference type="EMBL" id="JWIC01000007">
    <property type="protein sequence ID" value="KID56077.1"/>
    <property type="molecule type" value="Genomic_DNA"/>
</dbReference>
<dbReference type="InterPro" id="IPR015946">
    <property type="entry name" value="KH_dom-like_a/b"/>
</dbReference>
<protein>
    <submittedName>
        <fullName evidence="2">Peroxiredoxin</fullName>
    </submittedName>
</protein>
<dbReference type="InterPro" id="IPR003718">
    <property type="entry name" value="OsmC/Ohr_fam"/>
</dbReference>
<dbReference type="InterPro" id="IPR052707">
    <property type="entry name" value="OsmC_Ohr_Peroxiredoxin"/>
</dbReference>
<reference evidence="2 3" key="2">
    <citation type="submission" date="2014-12" db="EMBL/GenBank/DDBJ databases">
        <title>Draft Genome Sequence of Pseudoalteromonas luteoviolacea HI1.</title>
        <authorList>
            <person name="Asahina A.Y."/>
            <person name="Hadfield M.G."/>
        </authorList>
    </citation>
    <scope>NUCLEOTIDE SEQUENCE [LARGE SCALE GENOMIC DNA]</scope>
    <source>
        <strain evidence="2 3">HI1</strain>
    </source>
</reference>
<evidence type="ECO:0000313" key="1">
    <source>
        <dbReference type="EMBL" id="AHX39885.1"/>
    </source>
</evidence>
<gene>
    <name evidence="2" type="ORF">JF50_17410</name>
</gene>
<organism evidence="1">
    <name type="scientific">Pseudoalteromonas luteoviolacea</name>
    <dbReference type="NCBI Taxonomy" id="43657"/>
    <lineage>
        <taxon>Bacteria</taxon>
        <taxon>Pseudomonadati</taxon>
        <taxon>Pseudomonadota</taxon>
        <taxon>Gammaproteobacteria</taxon>
        <taxon>Alteromonadales</taxon>
        <taxon>Pseudoalteromonadaceae</taxon>
        <taxon>Pseudoalteromonas</taxon>
    </lineage>
</organism>
<evidence type="ECO:0000313" key="3">
    <source>
        <dbReference type="Proteomes" id="UP000031327"/>
    </source>
</evidence>
<sequence>MSTYQAAISWQRHPNEVFIDAKYSRAHTWSFDGGAIVAASSSPSVVPLPYSVEHHVDPEEAYVASLSSCHMLFFLHFAAKAGLIVESYIDKASGIMARNAHGNMAMVEVTLKPQITWQHTQRVNEKVLSELHHQAHCACFIANSVNTLIKIEH</sequence>
<dbReference type="AlphaFoldDB" id="A0A023PZC0"/>
<proteinExistence type="predicted"/>
<name>A0A023PZC0_9GAMM</name>
<dbReference type="InterPro" id="IPR036102">
    <property type="entry name" value="OsmC/Ohrsf"/>
</dbReference>
<dbReference type="PANTHER" id="PTHR42830">
    <property type="entry name" value="OSMOTICALLY INDUCIBLE FAMILY PROTEIN"/>
    <property type="match status" value="1"/>
</dbReference>
<dbReference type="Proteomes" id="UP000031327">
    <property type="component" value="Unassembled WGS sequence"/>
</dbReference>